<organism evidence="1 2">
    <name type="scientific">Sphingomonas ginkgonis</name>
    <dbReference type="NCBI Taxonomy" id="2315330"/>
    <lineage>
        <taxon>Bacteria</taxon>
        <taxon>Pseudomonadati</taxon>
        <taxon>Pseudomonadota</taxon>
        <taxon>Alphaproteobacteria</taxon>
        <taxon>Sphingomonadales</taxon>
        <taxon>Sphingomonadaceae</taxon>
        <taxon>Sphingomonas</taxon>
    </lineage>
</organism>
<dbReference type="RefSeq" id="WP_126717273.1">
    <property type="nucleotide sequence ID" value="NZ_RWJF01000001.1"/>
</dbReference>
<evidence type="ECO:0000313" key="2">
    <source>
        <dbReference type="Proteomes" id="UP000274661"/>
    </source>
</evidence>
<proteinExistence type="predicted"/>
<dbReference type="AlphaFoldDB" id="A0A3R9X5Q8"/>
<sequence length="101" mass="11037">MARNFWQQLGDHLGVQVISPFVFQGGLGPVEFTALLTQFGAPRGMVVDGDLGVIDAHTDALLNAGYGYSCCEGGDYNEAEPSLDMLRDWEWSSETAKPVWL</sequence>
<keyword evidence="2" id="KW-1185">Reference proteome</keyword>
<dbReference type="OrthoDB" id="2489132at2"/>
<evidence type="ECO:0000313" key="1">
    <source>
        <dbReference type="EMBL" id="RST29430.1"/>
    </source>
</evidence>
<protein>
    <submittedName>
        <fullName evidence="1">Uncharacterized protein</fullName>
    </submittedName>
</protein>
<name>A0A3R9X5Q8_9SPHN</name>
<dbReference type="Proteomes" id="UP000274661">
    <property type="component" value="Unassembled WGS sequence"/>
</dbReference>
<dbReference type="EMBL" id="RWJF01000001">
    <property type="protein sequence ID" value="RST29430.1"/>
    <property type="molecule type" value="Genomic_DNA"/>
</dbReference>
<gene>
    <name evidence="1" type="ORF">HMF7854_00235</name>
</gene>
<accession>A0A3R9X5Q8</accession>
<comment type="caution">
    <text evidence="1">The sequence shown here is derived from an EMBL/GenBank/DDBJ whole genome shotgun (WGS) entry which is preliminary data.</text>
</comment>
<reference evidence="1 2" key="1">
    <citation type="submission" date="2018-12" db="EMBL/GenBank/DDBJ databases">
        <title>Sphingomonas sp. HMF7854 Genome sequencing and assembly.</title>
        <authorList>
            <person name="Cha I."/>
            <person name="Kang H."/>
            <person name="Kim H."/>
            <person name="Kang J."/>
            <person name="Joh K."/>
        </authorList>
    </citation>
    <scope>NUCLEOTIDE SEQUENCE [LARGE SCALE GENOMIC DNA]</scope>
    <source>
        <strain evidence="1 2">HMF7854</strain>
    </source>
</reference>